<dbReference type="PANTHER" id="PTHR43003:SF5">
    <property type="entry name" value="DNA-3-METHYLADENINE GLYCOSYLASE"/>
    <property type="match status" value="1"/>
</dbReference>
<dbReference type="CDD" id="cd00056">
    <property type="entry name" value="ENDO3c"/>
    <property type="match status" value="1"/>
</dbReference>
<dbReference type="EMBL" id="JARKIE010000013">
    <property type="protein sequence ID" value="KAJ7703203.1"/>
    <property type="molecule type" value="Genomic_DNA"/>
</dbReference>
<reference evidence="6" key="1">
    <citation type="submission" date="2023-03" db="EMBL/GenBank/DDBJ databases">
        <title>Massive genome expansion in bonnet fungi (Mycena s.s.) driven by repeated elements and novel gene families across ecological guilds.</title>
        <authorList>
            <consortium name="Lawrence Berkeley National Laboratory"/>
            <person name="Harder C.B."/>
            <person name="Miyauchi S."/>
            <person name="Viragh M."/>
            <person name="Kuo A."/>
            <person name="Thoen E."/>
            <person name="Andreopoulos B."/>
            <person name="Lu D."/>
            <person name="Skrede I."/>
            <person name="Drula E."/>
            <person name="Henrissat B."/>
            <person name="Morin E."/>
            <person name="Kohler A."/>
            <person name="Barry K."/>
            <person name="LaButti K."/>
            <person name="Morin E."/>
            <person name="Salamov A."/>
            <person name="Lipzen A."/>
            <person name="Mereny Z."/>
            <person name="Hegedus B."/>
            <person name="Baldrian P."/>
            <person name="Stursova M."/>
            <person name="Weitz H."/>
            <person name="Taylor A."/>
            <person name="Grigoriev I.V."/>
            <person name="Nagy L.G."/>
            <person name="Martin F."/>
            <person name="Kauserud H."/>
        </authorList>
    </citation>
    <scope>NUCLEOTIDE SEQUENCE</scope>
    <source>
        <strain evidence="6">CBHHK067</strain>
    </source>
</reference>
<gene>
    <name evidence="6" type="ORF">B0H17DRAFT_1042236</name>
</gene>
<feature type="region of interest" description="Disordered" evidence="4">
    <location>
        <begin position="13"/>
        <end position="55"/>
    </location>
</feature>
<evidence type="ECO:0000313" key="6">
    <source>
        <dbReference type="EMBL" id="KAJ7703203.1"/>
    </source>
</evidence>
<dbReference type="FunFam" id="1.10.340.30:FF:000004">
    <property type="entry name" value="DNA-3-methyladenine glycosylase II"/>
    <property type="match status" value="1"/>
</dbReference>
<dbReference type="SMART" id="SM00478">
    <property type="entry name" value="ENDO3c"/>
    <property type="match status" value="1"/>
</dbReference>
<dbReference type="InterPro" id="IPR011257">
    <property type="entry name" value="DNA_glycosylase"/>
</dbReference>
<sequence>MLARSLRTTLVRLNMPATRSSTRSASTSPLKRKLEPTDAGEPLKTPKKPKATVPTVATKATVPTIAAGTSEPDFIPADAILTFTFEDAKKHLINADNRFEDVFNRLECKPFQQLEQFHPFHALASSILGQQISWMAARSIQHKFIRLYDPSIPEHHSEYKPSGKSFFPSPQQVAQTDIPTLRTAGLSARKAEYITDLAARFADGRLSTTKLLESNDEELAEMLLEVRGIGRWTVDMFAIFSLRRPDILPVGDLGVQRGVVRWTLARHSPSYSFTVSPEKDKVASPAKKKAKKAKDEDDALPVFGESSETPRTPPPAEDESAMVPLPPTFTPSIKRTLAKKAAPVEGVPALPEGLTVAELKSRLDGKKKIKGALLSPAHMEQLTETWRPYRSLGVYYMWSLADAEA</sequence>
<protein>
    <submittedName>
        <fullName evidence="6">DNA glycosylase</fullName>
    </submittedName>
</protein>
<proteinExistence type="inferred from homology"/>
<keyword evidence="7" id="KW-1185">Reference proteome</keyword>
<dbReference type="GO" id="GO:0005634">
    <property type="term" value="C:nucleus"/>
    <property type="evidence" value="ECO:0007669"/>
    <property type="project" value="TreeGrafter"/>
</dbReference>
<feature type="domain" description="HhH-GPD" evidence="5">
    <location>
        <begin position="128"/>
        <end position="306"/>
    </location>
</feature>
<dbReference type="SUPFAM" id="SSF48150">
    <property type="entry name" value="DNA-glycosylase"/>
    <property type="match status" value="1"/>
</dbReference>
<evidence type="ECO:0000259" key="5">
    <source>
        <dbReference type="SMART" id="SM00478"/>
    </source>
</evidence>
<feature type="region of interest" description="Disordered" evidence="4">
    <location>
        <begin position="274"/>
        <end position="325"/>
    </location>
</feature>
<feature type="compositionally biased region" description="Low complexity" evidence="4">
    <location>
        <begin position="17"/>
        <end position="28"/>
    </location>
</feature>
<accession>A0AAD7DZA5</accession>
<dbReference type="PANTHER" id="PTHR43003">
    <property type="entry name" value="DNA-3-METHYLADENINE GLYCOSYLASE"/>
    <property type="match status" value="1"/>
</dbReference>
<dbReference type="Gene3D" id="1.10.1670.40">
    <property type="match status" value="2"/>
</dbReference>
<dbReference type="Gene3D" id="1.10.340.30">
    <property type="entry name" value="Hypothetical protein, domain 2"/>
    <property type="match status" value="1"/>
</dbReference>
<organism evidence="6 7">
    <name type="scientific">Mycena rosella</name>
    <name type="common">Pink bonnet</name>
    <name type="synonym">Agaricus rosellus</name>
    <dbReference type="NCBI Taxonomy" id="1033263"/>
    <lineage>
        <taxon>Eukaryota</taxon>
        <taxon>Fungi</taxon>
        <taxon>Dikarya</taxon>
        <taxon>Basidiomycota</taxon>
        <taxon>Agaricomycotina</taxon>
        <taxon>Agaricomycetes</taxon>
        <taxon>Agaricomycetidae</taxon>
        <taxon>Agaricales</taxon>
        <taxon>Marasmiineae</taxon>
        <taxon>Mycenaceae</taxon>
        <taxon>Mycena</taxon>
    </lineage>
</organism>
<dbReference type="GO" id="GO:0032131">
    <property type="term" value="F:alkylated DNA binding"/>
    <property type="evidence" value="ECO:0007669"/>
    <property type="project" value="TreeGrafter"/>
</dbReference>
<dbReference type="GO" id="GO:0008725">
    <property type="term" value="F:DNA-3-methyladenine glycosylase activity"/>
    <property type="evidence" value="ECO:0007669"/>
    <property type="project" value="TreeGrafter"/>
</dbReference>
<keyword evidence="3" id="KW-0234">DNA repair</keyword>
<dbReference type="GO" id="GO:0043916">
    <property type="term" value="F:DNA-7-methylguanine glycosylase activity"/>
    <property type="evidence" value="ECO:0007669"/>
    <property type="project" value="TreeGrafter"/>
</dbReference>
<dbReference type="GO" id="GO:0032993">
    <property type="term" value="C:protein-DNA complex"/>
    <property type="evidence" value="ECO:0007669"/>
    <property type="project" value="TreeGrafter"/>
</dbReference>
<dbReference type="InterPro" id="IPR051912">
    <property type="entry name" value="Alkylbase_DNA_Glycosylase/TA"/>
</dbReference>
<evidence type="ECO:0000256" key="1">
    <source>
        <dbReference type="ARBA" id="ARBA00010817"/>
    </source>
</evidence>
<dbReference type="GO" id="GO:0006285">
    <property type="term" value="P:base-excision repair, AP site formation"/>
    <property type="evidence" value="ECO:0007669"/>
    <property type="project" value="TreeGrafter"/>
</dbReference>
<evidence type="ECO:0000256" key="2">
    <source>
        <dbReference type="ARBA" id="ARBA00022763"/>
    </source>
</evidence>
<dbReference type="InterPro" id="IPR003265">
    <property type="entry name" value="HhH-GPD_domain"/>
</dbReference>
<keyword evidence="2" id="KW-0227">DNA damage</keyword>
<comment type="similarity">
    <text evidence="1">Belongs to the alkylbase DNA glycosidase AlkA family.</text>
</comment>
<dbReference type="Pfam" id="PF00730">
    <property type="entry name" value="HhH-GPD"/>
    <property type="match status" value="1"/>
</dbReference>
<dbReference type="Proteomes" id="UP001221757">
    <property type="component" value="Unassembled WGS sequence"/>
</dbReference>
<evidence type="ECO:0000256" key="4">
    <source>
        <dbReference type="SAM" id="MobiDB-lite"/>
    </source>
</evidence>
<name>A0AAD7DZA5_MYCRO</name>
<comment type="caution">
    <text evidence="6">The sequence shown here is derived from an EMBL/GenBank/DDBJ whole genome shotgun (WGS) entry which is preliminary data.</text>
</comment>
<dbReference type="AlphaFoldDB" id="A0AAD7DZA5"/>
<evidence type="ECO:0000313" key="7">
    <source>
        <dbReference type="Proteomes" id="UP001221757"/>
    </source>
</evidence>
<dbReference type="GO" id="GO:0006307">
    <property type="term" value="P:DNA alkylation repair"/>
    <property type="evidence" value="ECO:0007669"/>
    <property type="project" value="TreeGrafter"/>
</dbReference>
<evidence type="ECO:0000256" key="3">
    <source>
        <dbReference type="ARBA" id="ARBA00023204"/>
    </source>
</evidence>